<dbReference type="EMBL" id="ATBP01001574">
    <property type="protein sequence ID" value="ETR67073.1"/>
    <property type="molecule type" value="Genomic_DNA"/>
</dbReference>
<organism evidence="1 2">
    <name type="scientific">Candidatus Magnetoglobus multicellularis str. Araruama</name>
    <dbReference type="NCBI Taxonomy" id="890399"/>
    <lineage>
        <taxon>Bacteria</taxon>
        <taxon>Pseudomonadati</taxon>
        <taxon>Thermodesulfobacteriota</taxon>
        <taxon>Desulfobacteria</taxon>
        <taxon>Desulfobacterales</taxon>
        <taxon>Desulfobacteraceae</taxon>
        <taxon>Candidatus Magnetoglobus</taxon>
    </lineage>
</organism>
<evidence type="ECO:0000313" key="1">
    <source>
        <dbReference type="EMBL" id="ETR67073.1"/>
    </source>
</evidence>
<sequence length="333" mass="37820">MLGVDLDITGVAGYTPLNTRLDEVEIEHKVLWCYGLEYASSSPDESSTGTYWQFVSETMGLLGLVLHFNGTNYSLEKSILSDSYNTDSISFLDDYKKTYTRIKSVYFDLGIDANFNEDLATYDTSTQDELEQAYLTEGVTVEPRATFNLSDNFYATAFELGINQVGAFLDTNVNYMQDYYVESFKTDYDNNTHNVYRKYYDPVYNRIEVEQHVPYSFELVSSRWYYYDSLGNKVIINTPTITLQQTDSVYTDFTKKLSASNVGKTTMRNTFDDALQDIDVSFINDAKTIRVAFAGVTPGQYQVKIAEDVRSITGATVNDFLQRLGLATIFLVS</sequence>
<dbReference type="AlphaFoldDB" id="A0A1V1NWY5"/>
<gene>
    <name evidence="1" type="ORF">OMM_05338</name>
</gene>
<name>A0A1V1NWY5_9BACT</name>
<protein>
    <submittedName>
        <fullName evidence="1">Uncharacterized protein</fullName>
    </submittedName>
</protein>
<proteinExistence type="predicted"/>
<dbReference type="Proteomes" id="UP000189670">
    <property type="component" value="Unassembled WGS sequence"/>
</dbReference>
<accession>A0A1V1NWY5</accession>
<comment type="caution">
    <text evidence="1">The sequence shown here is derived from an EMBL/GenBank/DDBJ whole genome shotgun (WGS) entry which is preliminary data.</text>
</comment>
<evidence type="ECO:0000313" key="2">
    <source>
        <dbReference type="Proteomes" id="UP000189670"/>
    </source>
</evidence>
<reference evidence="2" key="1">
    <citation type="submission" date="2012-11" db="EMBL/GenBank/DDBJ databases">
        <authorList>
            <person name="Lucero-Rivera Y.E."/>
            <person name="Tovar-Ramirez D."/>
        </authorList>
    </citation>
    <scope>NUCLEOTIDE SEQUENCE [LARGE SCALE GENOMIC DNA]</scope>
    <source>
        <strain evidence="2">Araruama</strain>
    </source>
</reference>